<proteinExistence type="predicted"/>
<protein>
    <submittedName>
        <fullName evidence="2">Uncharacterized protein</fullName>
    </submittedName>
</protein>
<dbReference type="PANTHER" id="PTHR45725">
    <property type="entry name" value="FORMIN HOMOLOGY 2 FAMILY MEMBER"/>
    <property type="match status" value="1"/>
</dbReference>
<feature type="compositionally biased region" description="Low complexity" evidence="1">
    <location>
        <begin position="187"/>
        <end position="197"/>
    </location>
</feature>
<organism evidence="2 3">
    <name type="scientific">Miniimonas arenae</name>
    <dbReference type="NCBI Taxonomy" id="676201"/>
    <lineage>
        <taxon>Bacteria</taxon>
        <taxon>Bacillati</taxon>
        <taxon>Actinomycetota</taxon>
        <taxon>Actinomycetes</taxon>
        <taxon>Micrococcales</taxon>
        <taxon>Beutenbergiaceae</taxon>
        <taxon>Miniimonas</taxon>
    </lineage>
</organism>
<reference evidence="2 3" key="1">
    <citation type="submission" date="2019-06" db="EMBL/GenBank/DDBJ databases">
        <title>Draft genome sequence of Miniimonas arenae KCTC 19750T isolated from sea sand.</title>
        <authorList>
            <person name="Park S.-J."/>
        </authorList>
    </citation>
    <scope>NUCLEOTIDE SEQUENCE [LARGE SCALE GENOMIC DNA]</scope>
    <source>
        <strain evidence="2 3">KCTC 19750</strain>
    </source>
</reference>
<evidence type="ECO:0000313" key="2">
    <source>
        <dbReference type="EMBL" id="TNU74846.1"/>
    </source>
</evidence>
<feature type="region of interest" description="Disordered" evidence="1">
    <location>
        <begin position="448"/>
        <end position="477"/>
    </location>
</feature>
<dbReference type="RefSeq" id="WP_139986604.1">
    <property type="nucleotide sequence ID" value="NZ_VENP01000020.1"/>
</dbReference>
<feature type="compositionally biased region" description="Low complexity" evidence="1">
    <location>
        <begin position="85"/>
        <end position="104"/>
    </location>
</feature>
<dbReference type="PANTHER" id="PTHR45725:SF1">
    <property type="entry name" value="DISHEVELLED ASSOCIATED ACTIVATOR OF MORPHOGENESIS, ISOFORM D"/>
    <property type="match status" value="1"/>
</dbReference>
<dbReference type="EMBL" id="VENP01000020">
    <property type="protein sequence ID" value="TNU74846.1"/>
    <property type="molecule type" value="Genomic_DNA"/>
</dbReference>
<accession>A0A5C5BCD6</accession>
<keyword evidence="3" id="KW-1185">Reference proteome</keyword>
<dbReference type="AlphaFoldDB" id="A0A5C5BCD6"/>
<feature type="compositionally biased region" description="Gly residues" evidence="1">
    <location>
        <begin position="198"/>
        <end position="219"/>
    </location>
</feature>
<feature type="compositionally biased region" description="Basic and acidic residues" evidence="1">
    <location>
        <begin position="1"/>
        <end position="14"/>
    </location>
</feature>
<gene>
    <name evidence="2" type="ORF">FH969_06925</name>
</gene>
<sequence length="790" mass="78437">MTGTLHADEADAPERLVGPRPHASGAAPSLLTVAGTQTAPETRRPPVSPAQLVSMQRLAGNRAVVHSLQRQAPASLLEESEETLTSEPAPEASPEASSSPTSDGAPPPAAPDAPGGGTPSGAGASTPGPMSEPEPAVSIPAPEANQSGPEVPASFEPASPGTGPSTSGPSAPAEPTPDQEPAPQETPAGPAGPSMDGSSGGGGGGGGTDGSGGAGGAPGAGSTAPSPPFDFGSWVVDHGNAIRTPLEFGRLIPGLGLYSGLAADSIQFAQDVDAVPGKLSDHPIFSAFLLVRNGVNVLNGAVGHVVYVNELVQDGLVGSVIGAPFIPVSAAVHQVFALVKAYNSTVLVFLDTGLMVGAAYNADKNPEQHTAWAALADGYAANAIGSTVSWVLDVIALASAGVSQTGIVSANQGALKALWAFIKEASKHIFDWAQKLWNVWGGDVLGSGHEAGPQPAGQPAVQRLAAGGDSDADDGSGTGAIGAGDLAGLAAVPVLLAQAANLRTTSAAGRVAWAGVDAELGLASATAAQSLADMDAISAELFDGKSSFQVIQEATDTALASMEDRIAALQQFQATARDGKANADAVRTGAADVLAEVDALTVPDVEIPRTELGDGALADLAESVVDTGAGVVNSGLELAVAGVRSAVDTAKGAVSAPVETVRDNATEVGDFLALAAEMTDSQIAQVQAFVGGLRAAMAQTTGFESAMDAIIGQVAQLTGAPAFKIQDLRDVWASVPAVFDDIDSLADRLERRAATLMAAGAGGGGEDRGGPDVQMSAAEPPGDGDGDTAG</sequence>
<dbReference type="Proteomes" id="UP000313849">
    <property type="component" value="Unassembled WGS sequence"/>
</dbReference>
<evidence type="ECO:0000256" key="1">
    <source>
        <dbReference type="SAM" id="MobiDB-lite"/>
    </source>
</evidence>
<feature type="compositionally biased region" description="Low complexity" evidence="1">
    <location>
        <begin position="156"/>
        <end position="171"/>
    </location>
</feature>
<evidence type="ECO:0000313" key="3">
    <source>
        <dbReference type="Proteomes" id="UP000313849"/>
    </source>
</evidence>
<feature type="region of interest" description="Disordered" evidence="1">
    <location>
        <begin position="1"/>
        <end position="51"/>
    </location>
</feature>
<name>A0A5C5BCD6_9MICO</name>
<feature type="region of interest" description="Disordered" evidence="1">
    <location>
        <begin position="758"/>
        <end position="790"/>
    </location>
</feature>
<dbReference type="InterPro" id="IPR051425">
    <property type="entry name" value="Formin_Homology"/>
</dbReference>
<comment type="caution">
    <text evidence="2">The sequence shown here is derived from an EMBL/GenBank/DDBJ whole genome shotgun (WGS) entry which is preliminary data.</text>
</comment>
<dbReference type="OrthoDB" id="3265338at2"/>
<feature type="region of interest" description="Disordered" evidence="1">
    <location>
        <begin position="64"/>
        <end position="228"/>
    </location>
</feature>